<gene>
    <name evidence="3" type="ORF">X474_02455</name>
</gene>
<protein>
    <submittedName>
        <fullName evidence="3">Glycosyl transferase family 2</fullName>
    </submittedName>
</protein>
<reference evidence="3 4" key="1">
    <citation type="submission" date="2013-11" db="EMBL/GenBank/DDBJ databases">
        <title>Metagenomic analysis of a methanogenic consortium involved in long chain n-alkane degradation.</title>
        <authorList>
            <person name="Davidova I.A."/>
            <person name="Callaghan A.V."/>
            <person name="Wawrik B."/>
            <person name="Pruitt S."/>
            <person name="Marks C."/>
            <person name="Duncan K.E."/>
            <person name="Suflita J.M."/>
        </authorList>
    </citation>
    <scope>NUCLEOTIDE SEQUENCE [LARGE SCALE GENOMIC DNA]</scope>
    <source>
        <strain evidence="3 4">SPR</strain>
    </source>
</reference>
<dbReference type="Proteomes" id="UP000032233">
    <property type="component" value="Unassembled WGS sequence"/>
</dbReference>
<sequence length="255" mass="29102">MSAALICRNEEENLPAWLESVSAFADEVVAVDSGSTDNSLAVLKEAGAKVRSRDWTGYADQRNAAMDMCTGDWIVFLDADELVDPELAASLNSLKQDKTGEYAGYELAFKVFFFGRFLRHGGFFPEHHLRLFQRGKGGWAKRQVHERLEVQGKVGRLPGYVEHYSYDTVGEYISRMQTYSEQAARQMHLSGKKTTPLDAWFHGFWSFFNRYLLRGGFLDGFQGYLAARMESLYTLTKYTRLWEMKKGGAQKHETE</sequence>
<dbReference type="Gene3D" id="3.90.550.10">
    <property type="entry name" value="Spore Coat Polysaccharide Biosynthesis Protein SpsA, Chain A"/>
    <property type="match status" value="1"/>
</dbReference>
<dbReference type="CDD" id="cd02511">
    <property type="entry name" value="Beta4Glucosyltransferase"/>
    <property type="match status" value="1"/>
</dbReference>
<dbReference type="GO" id="GO:0016740">
    <property type="term" value="F:transferase activity"/>
    <property type="evidence" value="ECO:0007669"/>
    <property type="project" value="UniProtKB-KW"/>
</dbReference>
<comment type="similarity">
    <text evidence="1">Belongs to the glycosyltransferase 2 family. WaaE/KdtX subfamily.</text>
</comment>
<dbReference type="STRING" id="1429043.X474_02455"/>
<dbReference type="PANTHER" id="PTHR43630:SF2">
    <property type="entry name" value="GLYCOSYLTRANSFERASE"/>
    <property type="match status" value="1"/>
</dbReference>
<evidence type="ECO:0000256" key="1">
    <source>
        <dbReference type="ARBA" id="ARBA00038494"/>
    </source>
</evidence>
<dbReference type="InParanoid" id="A0A0D2HZA2"/>
<keyword evidence="4" id="KW-1185">Reference proteome</keyword>
<evidence type="ECO:0000259" key="2">
    <source>
        <dbReference type="Pfam" id="PF00535"/>
    </source>
</evidence>
<dbReference type="PANTHER" id="PTHR43630">
    <property type="entry name" value="POLY-BETA-1,6-N-ACETYL-D-GLUCOSAMINE SYNTHASE"/>
    <property type="match status" value="1"/>
</dbReference>
<dbReference type="Pfam" id="PF00535">
    <property type="entry name" value="Glycos_transf_2"/>
    <property type="match status" value="1"/>
</dbReference>
<evidence type="ECO:0000313" key="3">
    <source>
        <dbReference type="EMBL" id="KIX15578.1"/>
    </source>
</evidence>
<proteinExistence type="inferred from homology"/>
<dbReference type="InterPro" id="IPR001173">
    <property type="entry name" value="Glyco_trans_2-like"/>
</dbReference>
<dbReference type="EMBL" id="AZAC01000002">
    <property type="protein sequence ID" value="KIX15578.1"/>
    <property type="molecule type" value="Genomic_DNA"/>
</dbReference>
<comment type="caution">
    <text evidence="3">The sequence shown here is derived from an EMBL/GenBank/DDBJ whole genome shotgun (WGS) entry which is preliminary data.</text>
</comment>
<dbReference type="SUPFAM" id="SSF53448">
    <property type="entry name" value="Nucleotide-diphospho-sugar transferases"/>
    <property type="match status" value="1"/>
</dbReference>
<name>A0A0D2HZA2_9BACT</name>
<dbReference type="InterPro" id="IPR029044">
    <property type="entry name" value="Nucleotide-diphossugar_trans"/>
</dbReference>
<accession>A0A0D2HZA2</accession>
<dbReference type="AlphaFoldDB" id="A0A0D2HZA2"/>
<organism evidence="3 4">
    <name type="scientific">Dethiosulfatarculus sandiegensis</name>
    <dbReference type="NCBI Taxonomy" id="1429043"/>
    <lineage>
        <taxon>Bacteria</taxon>
        <taxon>Pseudomonadati</taxon>
        <taxon>Thermodesulfobacteriota</taxon>
        <taxon>Desulfarculia</taxon>
        <taxon>Desulfarculales</taxon>
        <taxon>Desulfarculaceae</taxon>
        <taxon>Dethiosulfatarculus</taxon>
    </lineage>
</organism>
<evidence type="ECO:0000313" key="4">
    <source>
        <dbReference type="Proteomes" id="UP000032233"/>
    </source>
</evidence>
<feature type="domain" description="Glycosyltransferase 2-like" evidence="2">
    <location>
        <begin position="3"/>
        <end position="96"/>
    </location>
</feature>
<keyword evidence="3" id="KW-0808">Transferase</keyword>